<dbReference type="CDD" id="cd07022">
    <property type="entry name" value="S49_Sppa_36K_type"/>
    <property type="match status" value="1"/>
</dbReference>
<evidence type="ECO:0000313" key="9">
    <source>
        <dbReference type="Proteomes" id="UP000315577"/>
    </source>
</evidence>
<dbReference type="Proteomes" id="UP000315577">
    <property type="component" value="Unassembled WGS sequence"/>
</dbReference>
<dbReference type="InterPro" id="IPR033855">
    <property type="entry name" value="Protein_C"/>
</dbReference>
<reference evidence="7 9" key="2">
    <citation type="submission" date="2019-07" db="EMBL/GenBank/DDBJ databases">
        <title>Tepidimonas ignava SPS-1037 draft genome.</title>
        <authorList>
            <person name="Da Costa M.S."/>
            <person name="Froufe H.J.C."/>
            <person name="Egas C."/>
            <person name="Albuquerque L."/>
        </authorList>
    </citation>
    <scope>NUCLEOTIDE SEQUENCE [LARGE SCALE GENOMIC DNA]</scope>
    <source>
        <strain evidence="7 9">SPS-1037</strain>
    </source>
</reference>
<evidence type="ECO:0000313" key="8">
    <source>
        <dbReference type="Proteomes" id="UP000295536"/>
    </source>
</evidence>
<dbReference type="GO" id="GO:0006508">
    <property type="term" value="P:proteolysis"/>
    <property type="evidence" value="ECO:0007669"/>
    <property type="project" value="UniProtKB-KW"/>
</dbReference>
<protein>
    <submittedName>
        <fullName evidence="6">Signal peptide peptidase SppA</fullName>
        <ecNumber evidence="7">3.4.21.-</ecNumber>
    </submittedName>
</protein>
<name>A0A4R3LH09_9BURK</name>
<dbReference type="SUPFAM" id="SSF52096">
    <property type="entry name" value="ClpP/crotonase"/>
    <property type="match status" value="1"/>
</dbReference>
<reference evidence="6 8" key="1">
    <citation type="submission" date="2019-03" db="EMBL/GenBank/DDBJ databases">
        <title>Genomic Encyclopedia of Type Strains, Phase IV (KMG-IV): sequencing the most valuable type-strain genomes for metagenomic binning, comparative biology and taxonomic classification.</title>
        <authorList>
            <person name="Goeker M."/>
        </authorList>
    </citation>
    <scope>NUCLEOTIDE SEQUENCE [LARGE SCALE GENOMIC DNA]</scope>
    <source>
        <strain evidence="6 8">DSM 12034</strain>
    </source>
</reference>
<comment type="similarity">
    <text evidence="1">Belongs to the peptidase S49 family.</text>
</comment>
<gene>
    <name evidence="7" type="primary">sppA_3</name>
    <name evidence="6" type="ORF">EDC36_104189</name>
    <name evidence="7" type="ORF">Tigna_01940</name>
</gene>
<evidence type="ECO:0000256" key="4">
    <source>
        <dbReference type="ARBA" id="ARBA00022825"/>
    </source>
</evidence>
<dbReference type="GO" id="GO:0008236">
    <property type="term" value="F:serine-type peptidase activity"/>
    <property type="evidence" value="ECO:0007669"/>
    <property type="project" value="UniProtKB-KW"/>
</dbReference>
<sequence>MTDLPHLAARLYGAPLLIARPKLETILAAIGPRLLGLGPLPAATEAAAAPEPHITEDGIAVLPILGTLVHRSAYLGAASGLQSYLEIETQAEALFADPRARAVVLEIDSAGGEAAGVFETAARLRALSVESGKFLWAVATPAALSAAYALAAAADAIWVTETAEVGSIGVVAVHADQSAKDAKEGIAYTFLHAGERKLDGNPHRPLSEEARAAIQADVEALYERFVDWVAKRRGLRPEAVRAQQAAIYRGQAAIQAGLADAIGGLREAIAALSGRLEVLSTPAKGRIFPGGHMQTPVTAPAAAGAALDAAELERQMAERAAALLEIAEQARALGVAIDAAAALREGLSPEALARRALAEAARRDASHDIVSVQPAAAAPKSSLVEAARRFAQGA</sequence>
<dbReference type="EMBL" id="SMAH01000004">
    <property type="protein sequence ID" value="TCS98765.1"/>
    <property type="molecule type" value="Genomic_DNA"/>
</dbReference>
<keyword evidence="4" id="KW-0720">Serine protease</keyword>
<dbReference type="OrthoDB" id="6999246at2"/>
<dbReference type="Proteomes" id="UP000295536">
    <property type="component" value="Unassembled WGS sequence"/>
</dbReference>
<dbReference type="Gene3D" id="6.20.330.10">
    <property type="match status" value="1"/>
</dbReference>
<keyword evidence="9" id="KW-1185">Reference proteome</keyword>
<evidence type="ECO:0000313" key="6">
    <source>
        <dbReference type="EMBL" id="TCS98765.1"/>
    </source>
</evidence>
<evidence type="ECO:0000256" key="2">
    <source>
        <dbReference type="ARBA" id="ARBA00022670"/>
    </source>
</evidence>
<dbReference type="RefSeq" id="WP_132962084.1">
    <property type="nucleotide sequence ID" value="NZ_SMAH01000004.1"/>
</dbReference>
<dbReference type="Gene3D" id="3.90.226.10">
    <property type="entry name" value="2-enoyl-CoA Hydratase, Chain A, domain 1"/>
    <property type="match status" value="1"/>
</dbReference>
<feature type="domain" description="Peptidase S49" evidence="5">
    <location>
        <begin position="130"/>
        <end position="273"/>
    </location>
</feature>
<dbReference type="InterPro" id="IPR029045">
    <property type="entry name" value="ClpP/crotonase-like_dom_sf"/>
</dbReference>
<dbReference type="PANTHER" id="PTHR33209:SF1">
    <property type="entry name" value="PEPTIDASE S49 DOMAIN-CONTAINING PROTEIN"/>
    <property type="match status" value="1"/>
</dbReference>
<dbReference type="InterPro" id="IPR002142">
    <property type="entry name" value="Peptidase_S49"/>
</dbReference>
<accession>A0A4R3LH09</accession>
<organism evidence="6 8">
    <name type="scientific">Tepidimonas ignava</name>
    <dbReference type="NCBI Taxonomy" id="114249"/>
    <lineage>
        <taxon>Bacteria</taxon>
        <taxon>Pseudomonadati</taxon>
        <taxon>Pseudomonadota</taxon>
        <taxon>Betaproteobacteria</taxon>
        <taxon>Burkholderiales</taxon>
        <taxon>Tepidimonas</taxon>
    </lineage>
</organism>
<evidence type="ECO:0000256" key="1">
    <source>
        <dbReference type="ARBA" id="ARBA00008683"/>
    </source>
</evidence>
<evidence type="ECO:0000256" key="3">
    <source>
        <dbReference type="ARBA" id="ARBA00022801"/>
    </source>
</evidence>
<dbReference type="EMBL" id="VJNC01000013">
    <property type="protein sequence ID" value="TSE20309.1"/>
    <property type="molecule type" value="Genomic_DNA"/>
</dbReference>
<comment type="caution">
    <text evidence="6">The sequence shown here is derived from an EMBL/GenBank/DDBJ whole genome shotgun (WGS) entry which is preliminary data.</text>
</comment>
<keyword evidence="2" id="KW-0645">Protease</keyword>
<dbReference type="AlphaFoldDB" id="A0A4R3LH09"/>
<dbReference type="PANTHER" id="PTHR33209">
    <property type="entry name" value="PROTEASE 4"/>
    <property type="match status" value="1"/>
</dbReference>
<dbReference type="EC" id="3.4.21.-" evidence="7"/>
<dbReference type="Pfam" id="PF01343">
    <property type="entry name" value="Peptidase_S49"/>
    <property type="match status" value="1"/>
</dbReference>
<proteinExistence type="inferred from homology"/>
<evidence type="ECO:0000313" key="7">
    <source>
        <dbReference type="EMBL" id="TSE20309.1"/>
    </source>
</evidence>
<keyword evidence="3 7" id="KW-0378">Hydrolase</keyword>
<evidence type="ECO:0000259" key="5">
    <source>
        <dbReference type="Pfam" id="PF01343"/>
    </source>
</evidence>